<comment type="caution">
    <text evidence="3">The sequence shown here is derived from an EMBL/GenBank/DDBJ whole genome shotgun (WGS) entry which is preliminary data.</text>
</comment>
<dbReference type="AlphaFoldDB" id="A0A409VY90"/>
<dbReference type="SMART" id="SM00220">
    <property type="entry name" value="S_TKc"/>
    <property type="match status" value="1"/>
</dbReference>
<dbReference type="InParanoid" id="A0A409VY90"/>
<dbReference type="EMBL" id="NHTK01005924">
    <property type="protein sequence ID" value="PPQ71217.1"/>
    <property type="molecule type" value="Genomic_DNA"/>
</dbReference>
<dbReference type="GO" id="GO:0005524">
    <property type="term" value="F:ATP binding"/>
    <property type="evidence" value="ECO:0007669"/>
    <property type="project" value="InterPro"/>
</dbReference>
<feature type="domain" description="Protein kinase" evidence="2">
    <location>
        <begin position="22"/>
        <end position="263"/>
    </location>
</feature>
<evidence type="ECO:0000259" key="2">
    <source>
        <dbReference type="PROSITE" id="PS50011"/>
    </source>
</evidence>
<organism evidence="3 4">
    <name type="scientific">Panaeolus cyanescens</name>
    <dbReference type="NCBI Taxonomy" id="181874"/>
    <lineage>
        <taxon>Eukaryota</taxon>
        <taxon>Fungi</taxon>
        <taxon>Dikarya</taxon>
        <taxon>Basidiomycota</taxon>
        <taxon>Agaricomycotina</taxon>
        <taxon>Agaricomycetes</taxon>
        <taxon>Agaricomycetidae</taxon>
        <taxon>Agaricales</taxon>
        <taxon>Agaricineae</taxon>
        <taxon>Galeropsidaceae</taxon>
        <taxon>Panaeolus</taxon>
    </lineage>
</organism>
<dbReference type="GO" id="GO:0004672">
    <property type="term" value="F:protein kinase activity"/>
    <property type="evidence" value="ECO:0007669"/>
    <property type="project" value="InterPro"/>
</dbReference>
<proteinExistence type="predicted"/>
<dbReference type="Pfam" id="PF00069">
    <property type="entry name" value="Pkinase"/>
    <property type="match status" value="1"/>
</dbReference>
<evidence type="ECO:0000313" key="3">
    <source>
        <dbReference type="EMBL" id="PPQ71217.1"/>
    </source>
</evidence>
<gene>
    <name evidence="3" type="ORF">CVT24_009998</name>
</gene>
<feature type="region of interest" description="Disordered" evidence="1">
    <location>
        <begin position="85"/>
        <end position="117"/>
    </location>
</feature>
<dbReference type="Gene3D" id="1.10.510.10">
    <property type="entry name" value="Transferase(Phosphotransferase) domain 1"/>
    <property type="match status" value="1"/>
</dbReference>
<accession>A0A409VY90</accession>
<dbReference type="STRING" id="181874.A0A409VY90"/>
<dbReference type="SUPFAM" id="SSF56112">
    <property type="entry name" value="Protein kinase-like (PK-like)"/>
    <property type="match status" value="1"/>
</dbReference>
<feature type="compositionally biased region" description="Low complexity" evidence="1">
    <location>
        <begin position="90"/>
        <end position="117"/>
    </location>
</feature>
<protein>
    <recommendedName>
        <fullName evidence="2">Protein kinase domain-containing protein</fullName>
    </recommendedName>
</protein>
<sequence length="263" mass="27410">MMKNLSETLLPQPPSFAKKKYYDIHGELGKGTFGKVMRATWHVPLDQVSIAENGASAGADTYTPSALSKSKGSLLSLSGVGMGIGGKGNKGSPASSRPVSPAPSASRHSSNGSLSGGSLSTGAAGVGGAAGGAGGAGGGGGASGVSGYSGIDKEVALKLISKKKVKGNEASVWSEMEVLKGLNHKNIVKFYEWFESRTKYFLSFELAVGGELFDRILKKGKFTEQDAVVVVRWVLDFCGFMFCVWELWFGGGFEDGFFSVGRG</sequence>
<dbReference type="InterPro" id="IPR000719">
    <property type="entry name" value="Prot_kinase_dom"/>
</dbReference>
<dbReference type="PROSITE" id="PS50011">
    <property type="entry name" value="PROTEIN_KINASE_DOM"/>
    <property type="match status" value="1"/>
</dbReference>
<dbReference type="OrthoDB" id="40902at2759"/>
<dbReference type="Proteomes" id="UP000284842">
    <property type="component" value="Unassembled WGS sequence"/>
</dbReference>
<evidence type="ECO:0000256" key="1">
    <source>
        <dbReference type="SAM" id="MobiDB-lite"/>
    </source>
</evidence>
<evidence type="ECO:0000313" key="4">
    <source>
        <dbReference type="Proteomes" id="UP000284842"/>
    </source>
</evidence>
<dbReference type="InterPro" id="IPR011009">
    <property type="entry name" value="Kinase-like_dom_sf"/>
</dbReference>
<name>A0A409VY90_9AGAR</name>
<keyword evidence="4" id="KW-1185">Reference proteome</keyword>
<reference evidence="3 4" key="1">
    <citation type="journal article" date="2018" name="Evol. Lett.">
        <title>Horizontal gene cluster transfer increased hallucinogenic mushroom diversity.</title>
        <authorList>
            <person name="Reynolds H.T."/>
            <person name="Vijayakumar V."/>
            <person name="Gluck-Thaler E."/>
            <person name="Korotkin H.B."/>
            <person name="Matheny P.B."/>
            <person name="Slot J.C."/>
        </authorList>
    </citation>
    <scope>NUCLEOTIDE SEQUENCE [LARGE SCALE GENOMIC DNA]</scope>
    <source>
        <strain evidence="3 4">2629</strain>
    </source>
</reference>
<dbReference type="PANTHER" id="PTHR24347">
    <property type="entry name" value="SERINE/THREONINE-PROTEIN KINASE"/>
    <property type="match status" value="1"/>
</dbReference>